<reference evidence="2" key="1">
    <citation type="submission" date="2025-08" db="UniProtKB">
        <authorList>
            <consortium name="Ensembl"/>
        </authorList>
    </citation>
    <scope>IDENTIFICATION</scope>
</reference>
<dbReference type="Pfam" id="PF00078">
    <property type="entry name" value="RVT_1"/>
    <property type="match status" value="1"/>
</dbReference>
<dbReference type="STRING" id="409849.ENSPMGP00000012964"/>
<dbReference type="PANTHER" id="PTHR31635">
    <property type="entry name" value="REVERSE TRANSCRIPTASE DOMAIN-CONTAINING PROTEIN-RELATED"/>
    <property type="match status" value="1"/>
</dbReference>
<accession>A0A3B4A8K5</accession>
<dbReference type="InterPro" id="IPR000477">
    <property type="entry name" value="RT_dom"/>
</dbReference>
<feature type="domain" description="Reverse transcriptase" evidence="1">
    <location>
        <begin position="1"/>
        <end position="78"/>
    </location>
</feature>
<keyword evidence="3" id="KW-1185">Reference proteome</keyword>
<dbReference type="Ensembl" id="ENSPMGT00000013838.1">
    <property type="protein sequence ID" value="ENSPMGP00000012964.1"/>
    <property type="gene ID" value="ENSPMGG00000010691.1"/>
</dbReference>
<protein>
    <recommendedName>
        <fullName evidence="1">Reverse transcriptase domain-containing protein</fullName>
    </recommendedName>
</protein>
<dbReference type="PANTHER" id="PTHR31635:SF196">
    <property type="entry name" value="REVERSE TRANSCRIPTASE DOMAIN-CONTAINING PROTEIN-RELATED"/>
    <property type="match status" value="1"/>
</dbReference>
<organism evidence="2 3">
    <name type="scientific">Periophthalmus magnuspinnatus</name>
    <dbReference type="NCBI Taxonomy" id="409849"/>
    <lineage>
        <taxon>Eukaryota</taxon>
        <taxon>Metazoa</taxon>
        <taxon>Chordata</taxon>
        <taxon>Craniata</taxon>
        <taxon>Vertebrata</taxon>
        <taxon>Euteleostomi</taxon>
        <taxon>Actinopterygii</taxon>
        <taxon>Neopterygii</taxon>
        <taxon>Teleostei</taxon>
        <taxon>Neoteleostei</taxon>
        <taxon>Acanthomorphata</taxon>
        <taxon>Gobiaria</taxon>
        <taxon>Gobiiformes</taxon>
        <taxon>Gobioidei</taxon>
        <taxon>Gobiidae</taxon>
        <taxon>Oxudercinae</taxon>
        <taxon>Periophthalmus</taxon>
    </lineage>
</organism>
<name>A0A3B4A8K5_9GOBI</name>
<evidence type="ECO:0000313" key="2">
    <source>
        <dbReference type="Ensembl" id="ENSPMGP00000012964.1"/>
    </source>
</evidence>
<dbReference type="PROSITE" id="PS50878">
    <property type="entry name" value="RT_POL"/>
    <property type="match status" value="1"/>
</dbReference>
<dbReference type="AlphaFoldDB" id="A0A3B4A8K5"/>
<evidence type="ECO:0000313" key="3">
    <source>
        <dbReference type="Proteomes" id="UP000261520"/>
    </source>
</evidence>
<dbReference type="Proteomes" id="UP000261520">
    <property type="component" value="Unplaced"/>
</dbReference>
<reference evidence="2" key="2">
    <citation type="submission" date="2025-09" db="UniProtKB">
        <authorList>
            <consortium name="Ensembl"/>
        </authorList>
    </citation>
    <scope>IDENTIFICATION</scope>
</reference>
<sequence length="123" mass="14438">MQNIALFADDVLIYVSNPDTSLPALMSEFKVFEQKSGYKINVQKTQVLTFNYNPADNIKNLYEIDWDQKAIKYLGVKLTKDLTQLKMANYDPLMSKIKEEIERNINMTFHIHPKYVAFWVKNL</sequence>
<proteinExistence type="predicted"/>
<evidence type="ECO:0000259" key="1">
    <source>
        <dbReference type="PROSITE" id="PS50878"/>
    </source>
</evidence>